<gene>
    <name evidence="2" type="ORF">TU86_07330</name>
</gene>
<evidence type="ECO:0000259" key="1">
    <source>
        <dbReference type="Pfam" id="PF13953"/>
    </source>
</evidence>
<dbReference type="Proteomes" id="UP000036325">
    <property type="component" value="Unassembled WGS sequence"/>
</dbReference>
<organism evidence="2 3">
    <name type="scientific">Pseudomonas weihenstephanensis</name>
    <dbReference type="NCBI Taxonomy" id="1608994"/>
    <lineage>
        <taxon>Bacteria</taxon>
        <taxon>Pseudomonadati</taxon>
        <taxon>Pseudomonadota</taxon>
        <taxon>Gammaproteobacteria</taxon>
        <taxon>Pseudomonadales</taxon>
        <taxon>Pseudomonadaceae</taxon>
        <taxon>Pseudomonas</taxon>
    </lineage>
</organism>
<dbReference type="EMBL" id="JYLF01000002">
    <property type="protein sequence ID" value="KMN15091.1"/>
    <property type="molecule type" value="Genomic_DNA"/>
</dbReference>
<evidence type="ECO:0000313" key="2">
    <source>
        <dbReference type="EMBL" id="KMN15091.1"/>
    </source>
</evidence>
<proteinExistence type="predicted"/>
<name>A0A0J6LL79_9PSED</name>
<dbReference type="Gene3D" id="2.60.40.2070">
    <property type="match status" value="1"/>
</dbReference>
<evidence type="ECO:0000313" key="3">
    <source>
        <dbReference type="Proteomes" id="UP000036325"/>
    </source>
</evidence>
<dbReference type="GO" id="GO:0009297">
    <property type="term" value="P:pilus assembly"/>
    <property type="evidence" value="ECO:0007669"/>
    <property type="project" value="InterPro"/>
</dbReference>
<protein>
    <recommendedName>
        <fullName evidence="1">PapC-like C-terminal domain-containing protein</fullName>
    </recommendedName>
</protein>
<dbReference type="InterPro" id="IPR025949">
    <property type="entry name" value="PapC-like_C"/>
</dbReference>
<dbReference type="PATRIC" id="fig|1608994.3.peg.2068"/>
<dbReference type="STRING" id="1608994.TU86_07330"/>
<reference evidence="2 3" key="1">
    <citation type="submission" date="2015-02" db="EMBL/GenBank/DDBJ databases">
        <title>Pseudomonas helleri sp. nov. and Pseudomonas weihenstephanensis sp. nov., isolated from raw cows milk.</title>
        <authorList>
            <person name="von Neubeck M."/>
            <person name="Huptas C."/>
            <person name="Wenning M."/>
            <person name="Scherer S."/>
        </authorList>
    </citation>
    <scope>NUCLEOTIDE SEQUENCE [LARGE SCALE GENOMIC DNA]</scope>
    <source>
        <strain evidence="2 3">DSM 29166</strain>
    </source>
</reference>
<dbReference type="Pfam" id="PF13953">
    <property type="entry name" value="PapC_C"/>
    <property type="match status" value="1"/>
</dbReference>
<dbReference type="OrthoDB" id="8587at2"/>
<sequence>MRRCSISVCRGGGWARTTVLAGELPPPPASMEAVADALLYLELVVNQMNTPRVVPVVQRQGQLFVSASELQAVGIRLPASGPSEVGLDSVPGLHSEYDSQAQRLLLQVPPDWLPEQRIGARSTYPRTEALSSAVLNEQNGARAVVGWDGLVYLEDLTAQNTLQVIVPDGAQCRASFALPPQGDQVPLIGPVVCQ</sequence>
<dbReference type="InterPro" id="IPR000015">
    <property type="entry name" value="Fimb_usher"/>
</dbReference>
<accession>A0A0J6LL79</accession>
<dbReference type="AlphaFoldDB" id="A0A0J6LL79"/>
<dbReference type="PANTHER" id="PTHR30451">
    <property type="entry name" value="OUTER MEMBRANE USHER PROTEIN"/>
    <property type="match status" value="1"/>
</dbReference>
<dbReference type="PANTHER" id="PTHR30451:SF5">
    <property type="entry name" value="SLR0019 PROTEIN"/>
    <property type="match status" value="1"/>
</dbReference>
<dbReference type="GO" id="GO:0009279">
    <property type="term" value="C:cell outer membrane"/>
    <property type="evidence" value="ECO:0007669"/>
    <property type="project" value="TreeGrafter"/>
</dbReference>
<feature type="domain" description="PapC-like C-terminal" evidence="1">
    <location>
        <begin position="132"/>
        <end position="180"/>
    </location>
</feature>
<dbReference type="InterPro" id="IPR043142">
    <property type="entry name" value="PapC-like_C_sf"/>
</dbReference>
<dbReference type="GO" id="GO:0015473">
    <property type="term" value="F:fimbrial usher porin activity"/>
    <property type="evidence" value="ECO:0007669"/>
    <property type="project" value="InterPro"/>
</dbReference>
<comment type="caution">
    <text evidence="2">The sequence shown here is derived from an EMBL/GenBank/DDBJ whole genome shotgun (WGS) entry which is preliminary data.</text>
</comment>